<proteinExistence type="predicted"/>
<name>A0ABP7XFL8_9FLAO</name>
<comment type="caution">
    <text evidence="1">The sequence shown here is derived from an EMBL/GenBank/DDBJ whole genome shotgun (WGS) entry which is preliminary data.</text>
</comment>
<protein>
    <submittedName>
        <fullName evidence="1">Uncharacterized protein</fullName>
    </submittedName>
</protein>
<sequence length="57" mass="5997">MVLFISIIAGLIASNFILLKFSVQSVDGSKKNKKAERISTTATIKETGAPSTISKAA</sequence>
<dbReference type="RefSeq" id="WP_344925936.1">
    <property type="nucleotide sequence ID" value="NZ_BAABCW010000004.1"/>
</dbReference>
<evidence type="ECO:0000313" key="1">
    <source>
        <dbReference type="EMBL" id="GAA4114476.1"/>
    </source>
</evidence>
<evidence type="ECO:0000313" key="2">
    <source>
        <dbReference type="Proteomes" id="UP001500459"/>
    </source>
</evidence>
<dbReference type="EMBL" id="BAABCW010000004">
    <property type="protein sequence ID" value="GAA4114476.1"/>
    <property type="molecule type" value="Genomic_DNA"/>
</dbReference>
<dbReference type="Proteomes" id="UP001500459">
    <property type="component" value="Unassembled WGS sequence"/>
</dbReference>
<gene>
    <name evidence="1" type="ORF">GCM10022393_13940</name>
</gene>
<accession>A0ABP7XFL8</accession>
<keyword evidence="2" id="KW-1185">Reference proteome</keyword>
<reference evidence="2" key="1">
    <citation type="journal article" date="2019" name="Int. J. Syst. Evol. Microbiol.">
        <title>The Global Catalogue of Microorganisms (GCM) 10K type strain sequencing project: providing services to taxonomists for standard genome sequencing and annotation.</title>
        <authorList>
            <consortium name="The Broad Institute Genomics Platform"/>
            <consortium name="The Broad Institute Genome Sequencing Center for Infectious Disease"/>
            <person name="Wu L."/>
            <person name="Ma J."/>
        </authorList>
    </citation>
    <scope>NUCLEOTIDE SEQUENCE [LARGE SCALE GENOMIC DNA]</scope>
    <source>
        <strain evidence="2">JCM 17106</strain>
    </source>
</reference>
<organism evidence="1 2">
    <name type="scientific">Aquimarina addita</name>
    <dbReference type="NCBI Taxonomy" id="870485"/>
    <lineage>
        <taxon>Bacteria</taxon>
        <taxon>Pseudomonadati</taxon>
        <taxon>Bacteroidota</taxon>
        <taxon>Flavobacteriia</taxon>
        <taxon>Flavobacteriales</taxon>
        <taxon>Flavobacteriaceae</taxon>
        <taxon>Aquimarina</taxon>
    </lineage>
</organism>